<evidence type="ECO:0000313" key="3">
    <source>
        <dbReference type="EMBL" id="HJB56634.1"/>
    </source>
</evidence>
<dbReference type="EMBL" id="DWYC01000038">
    <property type="protein sequence ID" value="HJB56634.1"/>
    <property type="molecule type" value="Genomic_DNA"/>
</dbReference>
<dbReference type="Proteomes" id="UP000824208">
    <property type="component" value="Unassembled WGS sequence"/>
</dbReference>
<name>A0A9D2MB05_9FIRM</name>
<gene>
    <name evidence="3" type="ORF">H9714_03685</name>
</gene>
<organism evidence="3 4">
    <name type="scientific">Candidatus Flavonifractor intestinipullorum</name>
    <dbReference type="NCBI Taxonomy" id="2838587"/>
    <lineage>
        <taxon>Bacteria</taxon>
        <taxon>Bacillati</taxon>
        <taxon>Bacillota</taxon>
        <taxon>Clostridia</taxon>
        <taxon>Eubacteriales</taxon>
        <taxon>Oscillospiraceae</taxon>
        <taxon>Flavonifractor</taxon>
    </lineage>
</organism>
<keyword evidence="1" id="KW-0472">Membrane</keyword>
<evidence type="ECO:0000313" key="4">
    <source>
        <dbReference type="Proteomes" id="UP000824208"/>
    </source>
</evidence>
<reference evidence="3" key="2">
    <citation type="submission" date="2021-04" db="EMBL/GenBank/DDBJ databases">
        <authorList>
            <person name="Gilroy R."/>
        </authorList>
    </citation>
    <scope>NUCLEOTIDE SEQUENCE</scope>
    <source>
        <strain evidence="3">CHK189-11263</strain>
    </source>
</reference>
<sequence length="224" mass="23698">MYCGKCGAKNEPGAAFCGACGAPLEASTPAGAPVIEGEPVSAQAAGTQDSGKHKKIGIAAVAAVVVVLVIAAVSLLGGRSDTATAERFFDAVFNADAEAIVDLIPPDLIEAAIEESGYSRAEVEEEFQQMASEMSYALGALDSLGDGVDISYNAVDSEEMDPDQLRYLQEQYDALHVDVSDARTVEVELRVQMRSMGLDESTTIDIPVIQVGRSWYIDVTNLNF</sequence>
<dbReference type="AlphaFoldDB" id="A0A9D2MB05"/>
<protein>
    <submittedName>
        <fullName evidence="3">Zinc ribbon domain-containing protein</fullName>
    </submittedName>
</protein>
<keyword evidence="1" id="KW-0812">Transmembrane</keyword>
<feature type="transmembrane region" description="Helical" evidence="1">
    <location>
        <begin position="56"/>
        <end position="77"/>
    </location>
</feature>
<feature type="domain" description="Zinc-ribbon" evidence="2">
    <location>
        <begin position="2"/>
        <end position="24"/>
    </location>
</feature>
<keyword evidence="1" id="KW-1133">Transmembrane helix</keyword>
<reference evidence="3" key="1">
    <citation type="journal article" date="2021" name="PeerJ">
        <title>Extensive microbial diversity within the chicken gut microbiome revealed by metagenomics and culture.</title>
        <authorList>
            <person name="Gilroy R."/>
            <person name="Ravi A."/>
            <person name="Getino M."/>
            <person name="Pursley I."/>
            <person name="Horton D.L."/>
            <person name="Alikhan N.F."/>
            <person name="Baker D."/>
            <person name="Gharbi K."/>
            <person name="Hall N."/>
            <person name="Watson M."/>
            <person name="Adriaenssens E.M."/>
            <person name="Foster-Nyarko E."/>
            <person name="Jarju S."/>
            <person name="Secka A."/>
            <person name="Antonio M."/>
            <person name="Oren A."/>
            <person name="Chaudhuri R.R."/>
            <person name="La Ragione R."/>
            <person name="Hildebrand F."/>
            <person name="Pallen M.J."/>
        </authorList>
    </citation>
    <scope>NUCLEOTIDE SEQUENCE</scope>
    <source>
        <strain evidence="3">CHK189-11263</strain>
    </source>
</reference>
<comment type="caution">
    <text evidence="3">The sequence shown here is derived from an EMBL/GenBank/DDBJ whole genome shotgun (WGS) entry which is preliminary data.</text>
</comment>
<evidence type="ECO:0000259" key="2">
    <source>
        <dbReference type="Pfam" id="PF13240"/>
    </source>
</evidence>
<evidence type="ECO:0000256" key="1">
    <source>
        <dbReference type="SAM" id="Phobius"/>
    </source>
</evidence>
<dbReference type="InterPro" id="IPR026870">
    <property type="entry name" value="Zinc_ribbon_dom"/>
</dbReference>
<proteinExistence type="predicted"/>
<dbReference type="Pfam" id="PF13240">
    <property type="entry name" value="Zn_Ribbon_1"/>
    <property type="match status" value="1"/>
</dbReference>
<accession>A0A9D2MB05</accession>